<dbReference type="Pfam" id="PF10670">
    <property type="entry name" value="DUF4198"/>
    <property type="match status" value="1"/>
</dbReference>
<proteinExistence type="predicted"/>
<evidence type="ECO:0000313" key="1">
    <source>
        <dbReference type="EMBL" id="GGX55212.1"/>
    </source>
</evidence>
<sequence length="267" mass="30190">MHPLRSLLFVIGLSAFPALAHEFWLEPLTFQIEPDDPLKAHIKIGQYFKGNTYAYIPGRFERFELTLDGQTEPVDARLGTIPAVGQTAEHPGLALLTYESTYEYLTYDDPETFRNFLKLDGLAWVAQRHRERDLPASGFTEAYRRFAKAYIGVGNAEGEDKAVGFPFEWVLQHNPYALDAGQPLTARLLWQGQPFADSLVRVFVRQNGEVEEWRLETSASGQVSIPYRPNADYLVSSVHMIEATDATDPEQGAVWESLWASAVFHRP</sequence>
<keyword evidence="2" id="KW-1185">Reference proteome</keyword>
<dbReference type="RefSeq" id="WP_189608777.1">
    <property type="nucleotide sequence ID" value="NZ_BMXR01000005.1"/>
</dbReference>
<organism evidence="1 2">
    <name type="scientific">Saccharospirillum salsuginis</name>
    <dbReference type="NCBI Taxonomy" id="418750"/>
    <lineage>
        <taxon>Bacteria</taxon>
        <taxon>Pseudomonadati</taxon>
        <taxon>Pseudomonadota</taxon>
        <taxon>Gammaproteobacteria</taxon>
        <taxon>Oceanospirillales</taxon>
        <taxon>Saccharospirillaceae</taxon>
        <taxon>Saccharospirillum</taxon>
    </lineage>
</organism>
<protein>
    <submittedName>
        <fullName evidence="1">Uncharacterized protein</fullName>
    </submittedName>
</protein>
<comment type="caution">
    <text evidence="1">The sequence shown here is derived from an EMBL/GenBank/DDBJ whole genome shotgun (WGS) entry which is preliminary data.</text>
</comment>
<evidence type="ECO:0000313" key="2">
    <source>
        <dbReference type="Proteomes" id="UP000626148"/>
    </source>
</evidence>
<reference evidence="1" key="1">
    <citation type="journal article" date="2014" name="Int. J. Syst. Evol. Microbiol.">
        <title>Complete genome sequence of Corynebacterium casei LMG S-19264T (=DSM 44701T), isolated from a smear-ripened cheese.</title>
        <authorList>
            <consortium name="US DOE Joint Genome Institute (JGI-PGF)"/>
            <person name="Walter F."/>
            <person name="Albersmeier A."/>
            <person name="Kalinowski J."/>
            <person name="Ruckert C."/>
        </authorList>
    </citation>
    <scope>NUCLEOTIDE SEQUENCE</scope>
    <source>
        <strain evidence="1">KCTC 22169</strain>
    </source>
</reference>
<dbReference type="AlphaFoldDB" id="A0A918KBB4"/>
<dbReference type="Proteomes" id="UP000626148">
    <property type="component" value="Unassembled WGS sequence"/>
</dbReference>
<name>A0A918KBB4_9GAMM</name>
<gene>
    <name evidence="1" type="ORF">GCM10007392_23570</name>
</gene>
<dbReference type="EMBL" id="BMXR01000005">
    <property type="protein sequence ID" value="GGX55212.1"/>
    <property type="molecule type" value="Genomic_DNA"/>
</dbReference>
<accession>A0A918KBB4</accession>
<reference evidence="1" key="2">
    <citation type="submission" date="2020-09" db="EMBL/GenBank/DDBJ databases">
        <authorList>
            <person name="Sun Q."/>
            <person name="Kim S."/>
        </authorList>
    </citation>
    <scope>NUCLEOTIDE SEQUENCE</scope>
    <source>
        <strain evidence="1">KCTC 22169</strain>
    </source>
</reference>
<dbReference type="InterPro" id="IPR019613">
    <property type="entry name" value="DUF4198"/>
</dbReference>